<protein>
    <submittedName>
        <fullName evidence="1">Uncharacterized protein</fullName>
    </submittedName>
</protein>
<comment type="caution">
    <text evidence="1">The sequence shown here is derived from an EMBL/GenBank/DDBJ whole genome shotgun (WGS) entry which is preliminary data.</text>
</comment>
<evidence type="ECO:0000313" key="1">
    <source>
        <dbReference type="EMBL" id="KAJ8881169.1"/>
    </source>
</evidence>
<proteinExistence type="predicted"/>
<dbReference type="Proteomes" id="UP001159363">
    <property type="component" value="Chromosome 5"/>
</dbReference>
<organism evidence="1 2">
    <name type="scientific">Dryococelus australis</name>
    <dbReference type="NCBI Taxonomy" id="614101"/>
    <lineage>
        <taxon>Eukaryota</taxon>
        <taxon>Metazoa</taxon>
        <taxon>Ecdysozoa</taxon>
        <taxon>Arthropoda</taxon>
        <taxon>Hexapoda</taxon>
        <taxon>Insecta</taxon>
        <taxon>Pterygota</taxon>
        <taxon>Neoptera</taxon>
        <taxon>Polyneoptera</taxon>
        <taxon>Phasmatodea</taxon>
        <taxon>Verophasmatodea</taxon>
        <taxon>Anareolatae</taxon>
        <taxon>Phasmatidae</taxon>
        <taxon>Eurycanthinae</taxon>
        <taxon>Dryococelus</taxon>
    </lineage>
</organism>
<gene>
    <name evidence="1" type="ORF">PR048_017642</name>
</gene>
<evidence type="ECO:0000313" key="2">
    <source>
        <dbReference type="Proteomes" id="UP001159363"/>
    </source>
</evidence>
<name>A0ABQ9HA52_9NEOP</name>
<sequence length="95" mass="11200">MQKAEQNRKRLLFIYGLNLDTFAEGYSYFYKQLSSNLRERSEVDVVQLLFAMKINVEAEFFFRKYDLIVTDKKNRMSVQTGETCSLLSFNSIDGF</sequence>
<accession>A0ABQ9HA52</accession>
<keyword evidence="2" id="KW-1185">Reference proteome</keyword>
<reference evidence="1 2" key="1">
    <citation type="submission" date="2023-02" db="EMBL/GenBank/DDBJ databases">
        <title>LHISI_Scaffold_Assembly.</title>
        <authorList>
            <person name="Stuart O.P."/>
            <person name="Cleave R."/>
            <person name="Magrath M.J.L."/>
            <person name="Mikheyev A.S."/>
        </authorList>
    </citation>
    <scope>NUCLEOTIDE SEQUENCE [LARGE SCALE GENOMIC DNA]</scope>
    <source>
        <strain evidence="1">Daus_M_001</strain>
        <tissue evidence="1">Leg muscle</tissue>
    </source>
</reference>
<dbReference type="EMBL" id="JARBHB010000006">
    <property type="protein sequence ID" value="KAJ8881169.1"/>
    <property type="molecule type" value="Genomic_DNA"/>
</dbReference>